<sequence>MKKYEKLLNRELVPNIDQIKGYSIIGGSVVLDRKVVREFLDEEFGEMDIPKDITEKALLEAFCKYVEDDYYEWLKDNFKSFFNYGEPDWKWV</sequence>
<proteinExistence type="predicted"/>
<reference evidence="1" key="1">
    <citation type="journal article" date="2014" name="Front. Microbiol.">
        <title>High frequency of phylogenetically diverse reductive dehalogenase-homologous genes in deep subseafloor sedimentary metagenomes.</title>
        <authorList>
            <person name="Kawai M."/>
            <person name="Futagami T."/>
            <person name="Toyoda A."/>
            <person name="Takaki Y."/>
            <person name="Nishi S."/>
            <person name="Hori S."/>
            <person name="Arai W."/>
            <person name="Tsubouchi T."/>
            <person name="Morono Y."/>
            <person name="Uchiyama I."/>
            <person name="Ito T."/>
            <person name="Fujiyama A."/>
            <person name="Inagaki F."/>
            <person name="Takami H."/>
        </authorList>
    </citation>
    <scope>NUCLEOTIDE SEQUENCE</scope>
    <source>
        <strain evidence="1">Expedition CK06-06</strain>
    </source>
</reference>
<feature type="non-terminal residue" evidence="1">
    <location>
        <position position="92"/>
    </location>
</feature>
<name>X1ARC4_9ZZZZ</name>
<organism evidence="1">
    <name type="scientific">marine sediment metagenome</name>
    <dbReference type="NCBI Taxonomy" id="412755"/>
    <lineage>
        <taxon>unclassified sequences</taxon>
        <taxon>metagenomes</taxon>
        <taxon>ecological metagenomes</taxon>
    </lineage>
</organism>
<accession>X1ARC4</accession>
<comment type="caution">
    <text evidence="1">The sequence shown here is derived from an EMBL/GenBank/DDBJ whole genome shotgun (WGS) entry which is preliminary data.</text>
</comment>
<dbReference type="AlphaFoldDB" id="X1ARC4"/>
<evidence type="ECO:0000313" key="1">
    <source>
        <dbReference type="EMBL" id="GAG71882.1"/>
    </source>
</evidence>
<gene>
    <name evidence="1" type="ORF">S01H4_01980</name>
</gene>
<dbReference type="EMBL" id="BART01000403">
    <property type="protein sequence ID" value="GAG71882.1"/>
    <property type="molecule type" value="Genomic_DNA"/>
</dbReference>
<protein>
    <submittedName>
        <fullName evidence="1">Uncharacterized protein</fullName>
    </submittedName>
</protein>